<accession>A0ABR4WI01</accession>
<dbReference type="CDD" id="cd04629">
    <property type="entry name" value="CBS_pair_bac"/>
    <property type="match status" value="1"/>
</dbReference>
<dbReference type="InterPro" id="IPR051257">
    <property type="entry name" value="Diverse_CBS-Domain"/>
</dbReference>
<dbReference type="PANTHER" id="PTHR43080:SF26">
    <property type="entry name" value="REGULATORY PROTEIN"/>
    <property type="match status" value="1"/>
</dbReference>
<dbReference type="PROSITE" id="PS51371">
    <property type="entry name" value="CBS"/>
    <property type="match status" value="2"/>
</dbReference>
<dbReference type="EMBL" id="ARXU01000001">
    <property type="protein sequence ID" value="KGD63028.1"/>
    <property type="molecule type" value="Genomic_DNA"/>
</dbReference>
<dbReference type="SUPFAM" id="SSF54631">
    <property type="entry name" value="CBS-domain pair"/>
    <property type="match status" value="1"/>
</dbReference>
<dbReference type="SMART" id="SM00116">
    <property type="entry name" value="CBS"/>
    <property type="match status" value="2"/>
</dbReference>
<keyword evidence="5" id="KW-1185">Reference proteome</keyword>
<feature type="domain" description="CBS" evidence="3">
    <location>
        <begin position="78"/>
        <end position="136"/>
    </location>
</feature>
<feature type="domain" description="CBS" evidence="3">
    <location>
        <begin position="11"/>
        <end position="69"/>
    </location>
</feature>
<evidence type="ECO:0000313" key="5">
    <source>
        <dbReference type="Proteomes" id="UP000029443"/>
    </source>
</evidence>
<proteinExistence type="predicted"/>
<dbReference type="Pfam" id="PF00571">
    <property type="entry name" value="CBS"/>
    <property type="match status" value="2"/>
</dbReference>
<gene>
    <name evidence="4" type="ORF">T9A_00348</name>
</gene>
<dbReference type="InterPro" id="IPR046342">
    <property type="entry name" value="CBS_dom_sf"/>
</dbReference>
<dbReference type="PANTHER" id="PTHR43080">
    <property type="entry name" value="CBS DOMAIN-CONTAINING PROTEIN CBSX3, MITOCHONDRIAL"/>
    <property type="match status" value="1"/>
</dbReference>
<evidence type="ECO:0000256" key="2">
    <source>
        <dbReference type="PROSITE-ProRule" id="PRU00703"/>
    </source>
</evidence>
<dbReference type="InterPro" id="IPR000644">
    <property type="entry name" value="CBS_dom"/>
</dbReference>
<evidence type="ECO:0000313" key="4">
    <source>
        <dbReference type="EMBL" id="KGD63028.1"/>
    </source>
</evidence>
<reference evidence="4 5" key="1">
    <citation type="submission" date="2012-09" db="EMBL/GenBank/DDBJ databases">
        <title>Genome Sequence of alkane-degrading Bacterium Alcanivorax jadensis T9.</title>
        <authorList>
            <person name="Lai Q."/>
            <person name="Shao Z."/>
        </authorList>
    </citation>
    <scope>NUCLEOTIDE SEQUENCE [LARGE SCALE GENOMIC DNA]</scope>
    <source>
        <strain evidence="4 5">T9</strain>
    </source>
</reference>
<dbReference type="Gene3D" id="3.10.580.10">
    <property type="entry name" value="CBS-domain"/>
    <property type="match status" value="1"/>
</dbReference>
<protein>
    <recommendedName>
        <fullName evidence="3">CBS domain-containing protein</fullName>
    </recommendedName>
</protein>
<dbReference type="InterPro" id="IPR044729">
    <property type="entry name" value="CBS_bac"/>
</dbReference>
<comment type="caution">
    <text evidence="4">The sequence shown here is derived from an EMBL/GenBank/DDBJ whole genome shotgun (WGS) entry which is preliminary data.</text>
</comment>
<dbReference type="Proteomes" id="UP000029443">
    <property type="component" value="Unassembled WGS sequence"/>
</dbReference>
<evidence type="ECO:0000256" key="1">
    <source>
        <dbReference type="ARBA" id="ARBA00023122"/>
    </source>
</evidence>
<keyword evidence="1 2" id="KW-0129">CBS domain</keyword>
<dbReference type="RefSeq" id="WP_035244561.1">
    <property type="nucleotide sequence ID" value="NZ_ARXU01000001.1"/>
</dbReference>
<organism evidence="4 5">
    <name type="scientific">Alcanivorax jadensis T9</name>
    <dbReference type="NCBI Taxonomy" id="1177181"/>
    <lineage>
        <taxon>Bacteria</taxon>
        <taxon>Pseudomonadati</taxon>
        <taxon>Pseudomonadota</taxon>
        <taxon>Gammaproteobacteria</taxon>
        <taxon>Oceanospirillales</taxon>
        <taxon>Alcanivoracaceae</taxon>
        <taxon>Alcanivorax</taxon>
    </lineage>
</organism>
<evidence type="ECO:0000259" key="3">
    <source>
        <dbReference type="PROSITE" id="PS51371"/>
    </source>
</evidence>
<name>A0ABR4WI01_9GAMM</name>
<sequence>MLKSIRVADYMTRNLVTLKPHVSVNDSIRILLENRISGAPVVDDSGSLVGVFSESDCLKGALQASYHETEIGSVAEYMTQDPQTISPDSSILDAAEIFIADHRRRLPVVDKGKLVGQISRRDLLRAMDDFSRKHTL</sequence>